<sequence length="86" mass="9913">MIQALPCIYDGAISLDGRMIKGNGVYSLGTREEIDVKFPITSGVSYLPVACIEVEKEMKELKWKRERMMEDIQREEALLSHVKYNF</sequence>
<accession>A0A9K3JFA2</accession>
<proteinExistence type="predicted"/>
<organism evidence="2 3">
    <name type="scientific">Helianthus annuus</name>
    <name type="common">Common sunflower</name>
    <dbReference type="NCBI Taxonomy" id="4232"/>
    <lineage>
        <taxon>Eukaryota</taxon>
        <taxon>Viridiplantae</taxon>
        <taxon>Streptophyta</taxon>
        <taxon>Embryophyta</taxon>
        <taxon>Tracheophyta</taxon>
        <taxon>Spermatophyta</taxon>
        <taxon>Magnoliopsida</taxon>
        <taxon>eudicotyledons</taxon>
        <taxon>Gunneridae</taxon>
        <taxon>Pentapetalae</taxon>
        <taxon>asterids</taxon>
        <taxon>campanulids</taxon>
        <taxon>Asterales</taxon>
        <taxon>Asteraceae</taxon>
        <taxon>Asteroideae</taxon>
        <taxon>Heliantheae alliance</taxon>
        <taxon>Heliantheae</taxon>
        <taxon>Helianthus</taxon>
    </lineage>
</organism>
<evidence type="ECO:0000313" key="2">
    <source>
        <dbReference type="EMBL" id="KAF5813567.1"/>
    </source>
</evidence>
<protein>
    <submittedName>
        <fullName evidence="2">Uncharacterized protein</fullName>
    </submittedName>
</protein>
<dbReference type="PANTHER" id="PTHR33566">
    <property type="entry name" value="EN/SPM-LIKE TRANSPOSON-RELATED"/>
    <property type="match status" value="1"/>
</dbReference>
<keyword evidence="3" id="KW-1185">Reference proteome</keyword>
<dbReference type="Gramene" id="mRNA:HanXRQr2_Chr03g0100101">
    <property type="protein sequence ID" value="mRNA:HanXRQr2_Chr03g0100101"/>
    <property type="gene ID" value="HanXRQr2_Chr03g0100101"/>
</dbReference>
<dbReference type="Proteomes" id="UP000215914">
    <property type="component" value="Unassembled WGS sequence"/>
</dbReference>
<dbReference type="AlphaFoldDB" id="A0A9K3JFA2"/>
<comment type="caution">
    <text evidence="2">The sequence shown here is derived from an EMBL/GenBank/DDBJ whole genome shotgun (WGS) entry which is preliminary data.</text>
</comment>
<dbReference type="PANTHER" id="PTHR33566:SF7">
    <property type="entry name" value="DEFECTIVE IN MERISTEM SILENCING 3-RELATED"/>
    <property type="match status" value="1"/>
</dbReference>
<evidence type="ECO:0000313" key="3">
    <source>
        <dbReference type="Proteomes" id="UP000215914"/>
    </source>
</evidence>
<reference evidence="2" key="1">
    <citation type="journal article" date="2017" name="Nature">
        <title>The sunflower genome provides insights into oil metabolism, flowering and Asterid evolution.</title>
        <authorList>
            <person name="Badouin H."/>
            <person name="Gouzy J."/>
            <person name="Grassa C.J."/>
            <person name="Murat F."/>
            <person name="Staton S.E."/>
            <person name="Cottret L."/>
            <person name="Lelandais-Briere C."/>
            <person name="Owens G.L."/>
            <person name="Carrere S."/>
            <person name="Mayjonade B."/>
            <person name="Legrand L."/>
            <person name="Gill N."/>
            <person name="Kane N.C."/>
            <person name="Bowers J.E."/>
            <person name="Hubner S."/>
            <person name="Bellec A."/>
            <person name="Berard A."/>
            <person name="Berges H."/>
            <person name="Blanchet N."/>
            <person name="Boniface M.C."/>
            <person name="Brunel D."/>
            <person name="Catrice O."/>
            <person name="Chaidir N."/>
            <person name="Claudel C."/>
            <person name="Donnadieu C."/>
            <person name="Faraut T."/>
            <person name="Fievet G."/>
            <person name="Helmstetter N."/>
            <person name="King M."/>
            <person name="Knapp S.J."/>
            <person name="Lai Z."/>
            <person name="Le Paslier M.C."/>
            <person name="Lippi Y."/>
            <person name="Lorenzon L."/>
            <person name="Mandel J.R."/>
            <person name="Marage G."/>
            <person name="Marchand G."/>
            <person name="Marquand E."/>
            <person name="Bret-Mestries E."/>
            <person name="Morien E."/>
            <person name="Nambeesan S."/>
            <person name="Nguyen T."/>
            <person name="Pegot-Espagnet P."/>
            <person name="Pouilly N."/>
            <person name="Raftis F."/>
            <person name="Sallet E."/>
            <person name="Schiex T."/>
            <person name="Thomas J."/>
            <person name="Vandecasteele C."/>
            <person name="Vares D."/>
            <person name="Vear F."/>
            <person name="Vautrin S."/>
            <person name="Crespi M."/>
            <person name="Mangin B."/>
            <person name="Burke J.M."/>
            <person name="Salse J."/>
            <person name="Munos S."/>
            <person name="Vincourt P."/>
            <person name="Rieseberg L.H."/>
            <person name="Langlade N.B."/>
        </authorList>
    </citation>
    <scope>NUCLEOTIDE SEQUENCE</scope>
    <source>
        <tissue evidence="2">Leaves</tissue>
    </source>
</reference>
<reference evidence="2" key="2">
    <citation type="submission" date="2020-06" db="EMBL/GenBank/DDBJ databases">
        <title>Helianthus annuus Genome sequencing and assembly Release 2.</title>
        <authorList>
            <person name="Gouzy J."/>
            <person name="Langlade N."/>
            <person name="Munos S."/>
        </authorList>
    </citation>
    <scope>NUCLEOTIDE SEQUENCE</scope>
    <source>
        <tissue evidence="2">Leaves</tissue>
    </source>
</reference>
<feature type="coiled-coil region" evidence="1">
    <location>
        <begin position="51"/>
        <end position="78"/>
    </location>
</feature>
<name>A0A9K3JFA2_HELAN</name>
<dbReference type="EMBL" id="MNCJ02000318">
    <property type="protein sequence ID" value="KAF5813567.1"/>
    <property type="molecule type" value="Genomic_DNA"/>
</dbReference>
<evidence type="ECO:0000256" key="1">
    <source>
        <dbReference type="SAM" id="Coils"/>
    </source>
</evidence>
<keyword evidence="1" id="KW-0175">Coiled coil</keyword>
<gene>
    <name evidence="2" type="ORF">HanXRQr2_Chr03g0100101</name>
</gene>